<feature type="region of interest" description="Disordered" evidence="2">
    <location>
        <begin position="1200"/>
        <end position="1237"/>
    </location>
</feature>
<feature type="transmembrane region" description="Helical" evidence="3">
    <location>
        <begin position="26"/>
        <end position="45"/>
    </location>
</feature>
<dbReference type="Pfam" id="PF06761">
    <property type="entry name" value="IcmF-related"/>
    <property type="match status" value="1"/>
</dbReference>
<evidence type="ECO:0000256" key="3">
    <source>
        <dbReference type="SAM" id="Phobius"/>
    </source>
</evidence>
<dbReference type="RefSeq" id="WP_317476705.1">
    <property type="nucleotide sequence ID" value="NZ_JARQTW010000006.1"/>
</dbReference>
<dbReference type="InterPro" id="IPR009612">
    <property type="entry name" value="IcmF-rel"/>
</dbReference>
<feature type="transmembrane region" description="Helical" evidence="3">
    <location>
        <begin position="474"/>
        <end position="495"/>
    </location>
</feature>
<dbReference type="Pfam" id="PF21070">
    <property type="entry name" value="IcmF_helical"/>
    <property type="match status" value="1"/>
</dbReference>
<gene>
    <name evidence="8" type="primary">tssM</name>
    <name evidence="8" type="ORF">P7M15_02825</name>
</gene>
<accession>A0AAW6Q7J2</accession>
<protein>
    <submittedName>
        <fullName evidence="8">Type VI secretion system membrane subunit TssM</fullName>
    </submittedName>
</protein>
<sequence length="1237" mass="140633">MGYLRQLLGTVRQFVRPVFRHLRNSMPVLLTLCLILVFVGIWTYGKAWSFTGLTNAKGWDYEIARSVGLGSRILMTAIVLLTLAVIAILKLQLKNAKLAKEKNQLEKTQEEQDVILPYIKDQEESLNLMAAALKDHIADKDYIYQLPWYIVVGFNGVGKTSFINRSNQKFTLTAVERTSKRYLRANSLYQVDWWASDEAILIDPAGEMIEQTTNEQDPDGKIAQGLWNHLLSWIGKARPHRPLNGVVLVLDLPKLIGSKHSDRQAMASLLRTRIREITEQAGARIPVYVVLNKADLIEGFDVFYNDLKQSERYQNLGFSFQLNTDDNIDDWTKEFAEQYAAFVKEIEEMVFDKMAVTISQDEREAMYMYARQLSGMKDILLQFVSDVLESDRFTTTPYARGVYFSSIFQQGVPMDFYQTAISKQFDLPYVVPSYIGEKPQRTFFTHDFFKNIIYPEAGLVSDNEKEMKRHRRKFMLSATAIGICAVALLTVWQTYYYKNQAISNRVLKITNEFNNMQISQTMDPTGRNLLRPLNMLRQGTFAYGDYEKALPVIEDFGLYQGKKVGGKVSLAYQKFLSERFLPEIAMGLIEQMENLPENSPEGLELLRVYRMIDDMKNRKPAIPEQWMTTYLQKNYPKNADIQRQLMAHFSYAMQHVDPDLSMFDKTIAQKQQEFGALPLADRVYQNFKVLANTELSPATDLKAEIGSTFNTIFKTDGQPNNEDPFFFKDKNISSSGTLLSPLFTDWAYKDFYLPKADDLLQLAAIDAWVLGKQDTINYSKEDLEQLSTEIQERYIADYINTWQEGLNNLEIVHFVDLHHAVDVLDALTGSEKPLQKMLNTVEKNSEIFPALSQASIEEGEKNNIATPTQLAALQITQNFAPLTNAGKANGNAPAQMETIMKKLGELKFYLQTIQNSADPSQSALKAIMSELNLERTNPTVDLKRLANEVAEPLSTQLNTIADEAWNIELRTALKEINAMWNRDVYSFYRNRIAGKYPLNHSAQQSMSLDDFRNFFGPQGRIQKFYNDYLKFILEDNAELSVLNGESVISPEFLTALDDLQRIQRAYFDASGNISVSFNLKPLGLSGKFAASTLNIDGQIVKYSHENAAQSHLIWPNTTRRDVESSLTLITTTGESSTLRRTGEWSLFKLIDAAQSRPAGSGVNLTFKLNGGSINYRLETDGDNPFKSGVLSGFSLPRELLDTEADTRRPPQYATDPDFDDVGDIDDEQSEQGEQNPQ</sequence>
<evidence type="ECO:0000313" key="9">
    <source>
        <dbReference type="Proteomes" id="UP001214976"/>
    </source>
</evidence>
<reference evidence="8" key="1">
    <citation type="submission" date="2023-03" db="EMBL/GenBank/DDBJ databases">
        <title>Classification of Bisgaard taxon 6 and taxon 10 as Exercitatus varius gen. nov., spec. nov.</title>
        <authorList>
            <person name="Christensen H."/>
        </authorList>
    </citation>
    <scope>NUCLEOTIDE SEQUENCE</scope>
    <source>
        <strain evidence="8">86116</strain>
    </source>
</reference>
<feature type="coiled-coil region" evidence="1">
    <location>
        <begin position="86"/>
        <end position="113"/>
    </location>
</feature>
<dbReference type="EMBL" id="JARQTW010000006">
    <property type="protein sequence ID" value="MDG2949463.1"/>
    <property type="molecule type" value="Genomic_DNA"/>
</dbReference>
<organism evidence="8 9">
    <name type="scientific">Exercitatus varius</name>
    <dbReference type="NCBI Taxonomy" id="67857"/>
    <lineage>
        <taxon>Bacteria</taxon>
        <taxon>Pseudomonadati</taxon>
        <taxon>Pseudomonadota</taxon>
        <taxon>Gammaproteobacteria</taxon>
        <taxon>Pasteurellales</taxon>
        <taxon>Pasteurellaceae</taxon>
        <taxon>Exercitatus</taxon>
    </lineage>
</organism>
<dbReference type="PANTHER" id="PTHR36153">
    <property type="entry name" value="INNER MEMBRANE PROTEIN-RELATED"/>
    <property type="match status" value="1"/>
</dbReference>
<evidence type="ECO:0000313" key="8">
    <source>
        <dbReference type="EMBL" id="MDG2949463.1"/>
    </source>
</evidence>
<comment type="caution">
    <text evidence="8">The sequence shown here is derived from an EMBL/GenBank/DDBJ whole genome shotgun (WGS) entry which is preliminary data.</text>
</comment>
<keyword evidence="1" id="KW-0175">Coiled coil</keyword>
<dbReference type="InterPro" id="IPR017731">
    <property type="entry name" value="TssM1-like"/>
</dbReference>
<keyword evidence="3" id="KW-0812">Transmembrane</keyword>
<feature type="domain" description="IcmF-related" evidence="5">
    <location>
        <begin position="531"/>
        <end position="845"/>
    </location>
</feature>
<dbReference type="InterPro" id="IPR010623">
    <property type="entry name" value="IcmF_C"/>
</dbReference>
<dbReference type="InterPro" id="IPR048677">
    <property type="entry name" value="TssM1_hel"/>
</dbReference>
<keyword evidence="3" id="KW-0472">Membrane</keyword>
<proteinExistence type="predicted"/>
<dbReference type="InterPro" id="IPR025743">
    <property type="entry name" value="TssM1_N"/>
</dbReference>
<dbReference type="Proteomes" id="UP001214976">
    <property type="component" value="Unassembled WGS sequence"/>
</dbReference>
<feature type="transmembrane region" description="Helical" evidence="3">
    <location>
        <begin position="73"/>
        <end position="93"/>
    </location>
</feature>
<keyword evidence="3" id="KW-1133">Transmembrane helix</keyword>
<dbReference type="PANTHER" id="PTHR36153:SF5">
    <property type="entry name" value="EXPORTED PROTEIN"/>
    <property type="match status" value="1"/>
</dbReference>
<feature type="domain" description="Type VI secretion system IcmF C-terminal" evidence="4">
    <location>
        <begin position="1077"/>
        <end position="1180"/>
    </location>
</feature>
<dbReference type="Pfam" id="PF14331">
    <property type="entry name" value="IcmF-related_N"/>
    <property type="match status" value="1"/>
</dbReference>
<dbReference type="SUPFAM" id="SSF52540">
    <property type="entry name" value="P-loop containing nucleoside triphosphate hydrolases"/>
    <property type="match status" value="1"/>
</dbReference>
<dbReference type="InterPro" id="IPR027417">
    <property type="entry name" value="P-loop_NTPase"/>
</dbReference>
<evidence type="ECO:0000256" key="2">
    <source>
        <dbReference type="SAM" id="MobiDB-lite"/>
    </source>
</evidence>
<dbReference type="Pfam" id="PF06744">
    <property type="entry name" value="IcmF_C"/>
    <property type="match status" value="1"/>
</dbReference>
<evidence type="ECO:0000256" key="1">
    <source>
        <dbReference type="SAM" id="Coils"/>
    </source>
</evidence>
<evidence type="ECO:0000259" key="4">
    <source>
        <dbReference type="Pfam" id="PF06744"/>
    </source>
</evidence>
<evidence type="ECO:0000259" key="5">
    <source>
        <dbReference type="Pfam" id="PF06761"/>
    </source>
</evidence>
<dbReference type="Gene3D" id="3.40.50.300">
    <property type="entry name" value="P-loop containing nucleotide triphosphate hydrolases"/>
    <property type="match status" value="1"/>
</dbReference>
<evidence type="ECO:0000259" key="6">
    <source>
        <dbReference type="Pfam" id="PF14331"/>
    </source>
</evidence>
<name>A0AAW6Q7J2_9PAST</name>
<dbReference type="AlphaFoldDB" id="A0AAW6Q7J2"/>
<feature type="compositionally biased region" description="Acidic residues" evidence="2">
    <location>
        <begin position="1216"/>
        <end position="1230"/>
    </location>
</feature>
<dbReference type="InterPro" id="IPR053156">
    <property type="entry name" value="T6SS_TssM-like"/>
</dbReference>
<evidence type="ECO:0000259" key="7">
    <source>
        <dbReference type="Pfam" id="PF21070"/>
    </source>
</evidence>
<dbReference type="NCBIfam" id="TIGR03348">
    <property type="entry name" value="VI_IcmF"/>
    <property type="match status" value="1"/>
</dbReference>
<feature type="domain" description="Type VI secretion system component TssM1 helical" evidence="7">
    <location>
        <begin position="974"/>
        <end position="1067"/>
    </location>
</feature>
<feature type="domain" description="Type VI secretion system component TssM1 N-terminal" evidence="6">
    <location>
        <begin position="224"/>
        <end position="474"/>
    </location>
</feature>